<reference evidence="3" key="1">
    <citation type="submission" date="2021-05" db="EMBL/GenBank/DDBJ databases">
        <title>Novel Bacillus species.</title>
        <authorList>
            <person name="Liu G."/>
        </authorList>
    </citation>
    <scope>NUCLEOTIDE SEQUENCE</scope>
    <source>
        <strain evidence="3 5">FJAT-50051</strain>
    </source>
</reference>
<name>A0A942STZ2_9BACI</name>
<keyword evidence="5" id="KW-1185">Reference proteome</keyword>
<evidence type="ECO:0000313" key="3">
    <source>
        <dbReference type="EMBL" id="MBS4180014.1"/>
    </source>
</evidence>
<dbReference type="RefSeq" id="WP_213140045.1">
    <property type="nucleotide sequence ID" value="NZ_JAGYPE020000019.1"/>
</dbReference>
<feature type="transmembrane region" description="Helical" evidence="1">
    <location>
        <begin position="59"/>
        <end position="83"/>
    </location>
</feature>
<keyword evidence="1" id="KW-0472">Membrane</keyword>
<evidence type="ECO:0000256" key="1">
    <source>
        <dbReference type="SAM" id="Phobius"/>
    </source>
</evidence>
<evidence type="ECO:0000313" key="4">
    <source>
        <dbReference type="EMBL" id="MCH6266360.1"/>
    </source>
</evidence>
<dbReference type="EMBL" id="JAGYPE020000019">
    <property type="protein sequence ID" value="MCH6266360.1"/>
    <property type="molecule type" value="Genomic_DNA"/>
</dbReference>
<dbReference type="Proteomes" id="UP000677265">
    <property type="component" value="Unassembled WGS sequence"/>
</dbReference>
<dbReference type="AlphaFoldDB" id="A0A942STZ2"/>
<feature type="domain" description="Protein-glutamine gamma-glutamyltransferase-like C-terminal" evidence="2">
    <location>
        <begin position="131"/>
        <end position="197"/>
    </location>
</feature>
<protein>
    <submittedName>
        <fullName evidence="3">DUF4129 domain-containing protein</fullName>
    </submittedName>
</protein>
<keyword evidence="1" id="KW-1133">Transmembrane helix</keyword>
<evidence type="ECO:0000259" key="2">
    <source>
        <dbReference type="Pfam" id="PF13559"/>
    </source>
</evidence>
<organism evidence="3">
    <name type="scientific">Neobacillus citreus</name>
    <dbReference type="NCBI Taxonomy" id="2833578"/>
    <lineage>
        <taxon>Bacteria</taxon>
        <taxon>Bacillati</taxon>
        <taxon>Bacillota</taxon>
        <taxon>Bacilli</taxon>
        <taxon>Bacillales</taxon>
        <taxon>Bacillaceae</taxon>
        <taxon>Neobacillus</taxon>
    </lineage>
</organism>
<comment type="caution">
    <text evidence="3">The sequence shown here is derived from an EMBL/GenBank/DDBJ whole genome shotgun (WGS) entry which is preliminary data.</text>
</comment>
<keyword evidence="1" id="KW-0812">Transmembrane</keyword>
<accession>A0A942STZ2</accession>
<gene>
    <name evidence="4" type="ORF">KHB02_012595</name>
    <name evidence="3" type="ORF">KHB02_01295</name>
</gene>
<dbReference type="Pfam" id="PF13559">
    <property type="entry name" value="DUF4129"/>
    <property type="match status" value="1"/>
</dbReference>
<dbReference type="InterPro" id="IPR025403">
    <property type="entry name" value="TgpA-like_C"/>
</dbReference>
<proteinExistence type="predicted"/>
<dbReference type="EMBL" id="JAGYPE010000001">
    <property type="protein sequence ID" value="MBS4180014.1"/>
    <property type="molecule type" value="Genomic_DNA"/>
</dbReference>
<sequence length="218" mass="25562">MLTTEKARENLEKILNEKEYRVYDKASKGLLAEWWEKAKQWIADKLAGLFPSIESSDNAASSILIAVIIVVIVLLALAVFFLIRHYKRERVLRSKKPLQSLKDINWTYHEHLKEAEKLETAADYSAATRHLFLALLLFFHDKGWLEARKWKTNWEYYEELRKENKQLAGQFYHLAHFFDEVTYGEREAFQEEYRQFQSVVLSLLSEMNKEGGGTVAQG</sequence>
<evidence type="ECO:0000313" key="5">
    <source>
        <dbReference type="Proteomes" id="UP000677265"/>
    </source>
</evidence>